<dbReference type="InterPro" id="IPR045865">
    <property type="entry name" value="ACT-like_dom_sf"/>
</dbReference>
<dbReference type="Pfam" id="PF08335">
    <property type="entry name" value="GlnD_UR_UTase"/>
    <property type="match status" value="1"/>
</dbReference>
<keyword evidence="4 7" id="KW-0378">Hydrolase</keyword>
<dbReference type="NCBIfam" id="TIGR01693">
    <property type="entry name" value="UTase_glnD"/>
    <property type="match status" value="1"/>
</dbReference>
<dbReference type="InterPro" id="IPR006674">
    <property type="entry name" value="HD_domain"/>
</dbReference>
<comment type="function">
    <text evidence="7">Modifies, by uridylylation and deuridylylation, the PII regulatory proteins (GlnB and homologs), in response to the nitrogen status of the cell that GlnD senses through the glutamine level. Under low glutamine levels, catalyzes the conversion of the PII proteins and UTP to PII-UMP and PPi, while under higher glutamine levels, GlnD hydrolyzes PII-UMP to PII and UMP (deuridylylation). Thus, controls uridylylation state and activity of the PII proteins, and plays an important role in the regulation of nitrogen metabolism.</text>
</comment>
<feature type="domain" description="ACT" evidence="8">
    <location>
        <begin position="737"/>
        <end position="827"/>
    </location>
</feature>
<comment type="catalytic activity">
    <reaction evidence="7">
        <text>[protein-PII]-uridylyl-L-tyrosine + H2O = [protein-PII]-L-tyrosine + UMP + H(+)</text>
        <dbReference type="Rhea" id="RHEA:48600"/>
        <dbReference type="Rhea" id="RHEA-COMP:12147"/>
        <dbReference type="Rhea" id="RHEA-COMP:12148"/>
        <dbReference type="ChEBI" id="CHEBI:15377"/>
        <dbReference type="ChEBI" id="CHEBI:15378"/>
        <dbReference type="ChEBI" id="CHEBI:46858"/>
        <dbReference type="ChEBI" id="CHEBI:57865"/>
        <dbReference type="ChEBI" id="CHEBI:90602"/>
    </reaction>
</comment>
<dbReference type="SUPFAM" id="SSF55021">
    <property type="entry name" value="ACT-like"/>
    <property type="match status" value="2"/>
</dbReference>
<dbReference type="SUPFAM" id="SSF81301">
    <property type="entry name" value="Nucleotidyltransferase"/>
    <property type="match status" value="1"/>
</dbReference>
<dbReference type="InterPro" id="IPR003607">
    <property type="entry name" value="HD/PDEase_dom"/>
</dbReference>
<dbReference type="NCBIfam" id="NF003467">
    <property type="entry name" value="PRK05092.1"/>
    <property type="match status" value="1"/>
</dbReference>
<name>A0A6P1T7X0_9RHOB</name>
<proteinExistence type="inferred from homology"/>
<dbReference type="GO" id="GO:0008773">
    <property type="term" value="F:[protein-PII] uridylyltransferase activity"/>
    <property type="evidence" value="ECO:0007669"/>
    <property type="project" value="UniProtKB-UniRule"/>
</dbReference>
<evidence type="ECO:0000256" key="7">
    <source>
        <dbReference type="HAMAP-Rule" id="MF_00277"/>
    </source>
</evidence>
<sequence>MPTAPEYSSWQRLGLTPEDLFDADALLARVTGDASDPAKIRDLFVSELSEARLAARARVAEVLQADPFAAREAISAYSYITDQMLCATFRMVTQHLHPNPNPTNSEQMSVIAVGGYGRAEMAPFSDVDLLFLTPYKQTAWGESVIESTLYILWDLKIKLGHSVRTVDECLRQAKADVTIRTSLLENRFLFGAEELAEELNSRLWSELFDLTGPEFVEAKLEERGNRHKRNGGSRYLVEPNVKESKGGLRDLQTLFWLAKYLNHTNSIEDLVSKGVFTAEEVAIFREAENFLWTARVHLHLVTGRATEKLTFDAQVELAAILGFKNTRGQRGVERFMQTYFTHAKRVGELTRVFLVGLEAKHVKARPSLTQAFSRWFSHSSSNLSAGYVINNGRLDVEDERAMEKDPVNILRTMQEGLRTGLLLHPNAMRQITSNVHRIGQKMRKDPVANKLFVNLLLDKNDPIRALRRLNELDFLGAFIPEFGKIVAMMQFNMYHHYTVDEHTLQCLTQLFQIEQGLLKEPLPVASSILERGVNRRVLYVAMLLHDIGKGRPEDHSIIGAKIAAKLCPRFGLSVEETETVTWLVRNHLVMSDFAQKRDLSDARTLRDFAAIVQTPARLKLLCVLTVCDIRGVGPGVWNNWKAVLIRDLYTRTLEILTGETDPKTTGERIAAAKVRFASALPDWTAEEVEAETNRHYDTFWLGLPTEIQTVMAQLGREAASEGSALSLDPDTDRDATRACFTMPDHPGLFSRIAGALALSNANVVDARTFTTSDGMWAAVFWIQDDDCKPFESVRLPRLRKTISRTLAGEVVAMEAFATKDKLTRRERDFEVPTEITINNDGSEIFSIIEVDTRDRPGLLYDLTRTLSDSGISIYSAIIATYGEQVVDTFYVKDLFGLKLHSRNKQAQIRTKLLTAIRQGRERAKG</sequence>
<evidence type="ECO:0000256" key="4">
    <source>
        <dbReference type="ARBA" id="ARBA00022801"/>
    </source>
</evidence>
<dbReference type="PANTHER" id="PTHR47320">
    <property type="entry name" value="BIFUNCTIONAL URIDYLYLTRANSFERASE/URIDYLYL-REMOVING ENZYME"/>
    <property type="match status" value="1"/>
</dbReference>
<dbReference type="InterPro" id="IPR010043">
    <property type="entry name" value="UTase/UR"/>
</dbReference>
<keyword evidence="5 7" id="KW-0460">Magnesium</keyword>
<dbReference type="HAMAP" id="MF_00277">
    <property type="entry name" value="PII_uridylyl_transf"/>
    <property type="match status" value="1"/>
</dbReference>
<dbReference type="EC" id="3.1.4.-" evidence="7"/>
<evidence type="ECO:0000313" key="11">
    <source>
        <dbReference type="Proteomes" id="UP000464495"/>
    </source>
</evidence>
<evidence type="ECO:0000313" key="10">
    <source>
        <dbReference type="EMBL" id="QHQ37409.1"/>
    </source>
</evidence>
<dbReference type="InterPro" id="IPR013546">
    <property type="entry name" value="PII_UdlTrfase/GS_AdlTrfase"/>
</dbReference>
<evidence type="ECO:0000259" key="8">
    <source>
        <dbReference type="PROSITE" id="PS51671"/>
    </source>
</evidence>
<evidence type="ECO:0000256" key="3">
    <source>
        <dbReference type="ARBA" id="ARBA00022737"/>
    </source>
</evidence>
<dbReference type="CDD" id="cd00077">
    <property type="entry name" value="HDc"/>
    <property type="match status" value="1"/>
</dbReference>
<dbReference type="SUPFAM" id="SSF81891">
    <property type="entry name" value="Poly A polymerase C-terminal region-like"/>
    <property type="match status" value="1"/>
</dbReference>
<dbReference type="Pfam" id="PF01842">
    <property type="entry name" value="ACT"/>
    <property type="match status" value="1"/>
</dbReference>
<feature type="region of interest" description="Uridylyltransferase" evidence="7">
    <location>
        <begin position="1"/>
        <end position="382"/>
    </location>
</feature>
<dbReference type="GO" id="GO:0008081">
    <property type="term" value="F:phosphoric diester hydrolase activity"/>
    <property type="evidence" value="ECO:0007669"/>
    <property type="project" value="UniProtKB-UniRule"/>
</dbReference>
<evidence type="ECO:0000256" key="5">
    <source>
        <dbReference type="ARBA" id="ARBA00022842"/>
    </source>
</evidence>
<feature type="domain" description="HD" evidence="9">
    <location>
        <begin position="499"/>
        <end position="621"/>
    </location>
</feature>
<keyword evidence="11" id="KW-1185">Reference proteome</keyword>
<dbReference type="SMART" id="SM00471">
    <property type="entry name" value="HDc"/>
    <property type="match status" value="1"/>
</dbReference>
<evidence type="ECO:0000256" key="6">
    <source>
        <dbReference type="ARBA" id="ARBA00023268"/>
    </source>
</evidence>
<dbReference type="Gene3D" id="1.20.120.330">
    <property type="entry name" value="Nucleotidyltransferases domain 2"/>
    <property type="match status" value="1"/>
</dbReference>
<comment type="caution">
    <text evidence="7">Lacks conserved residue(s) required for the propagation of feature annotation.</text>
</comment>
<comment type="cofactor">
    <cofactor evidence="7">
        <name>Mg(2+)</name>
        <dbReference type="ChEBI" id="CHEBI:18420"/>
    </cofactor>
</comment>
<dbReference type="Gene3D" id="1.10.3090.10">
    <property type="entry name" value="cca-adding enzyme, domain 2"/>
    <property type="match status" value="1"/>
</dbReference>
<dbReference type="CDD" id="cd04899">
    <property type="entry name" value="ACT_ACR-UUR-like_2"/>
    <property type="match status" value="1"/>
</dbReference>
<comment type="activity regulation">
    <text evidence="7">Uridylyltransferase (UTase) activity is inhibited by glutamine, while glutamine activates uridylyl-removing (UR) activity.</text>
</comment>
<reference evidence="10 11" key="1">
    <citation type="submission" date="2019-12" db="EMBL/GenBank/DDBJ databases">
        <title>Complete genome sequence of Algicella marina strain 9Alg 56(T) isolated from the red alga Tichocarpus crinitus.</title>
        <authorList>
            <person name="Kim S.-G."/>
            <person name="Nedashkovskaya O.I."/>
        </authorList>
    </citation>
    <scope>NUCLEOTIDE SEQUENCE [LARGE SCALE GENOMIC DNA]</scope>
    <source>
        <strain evidence="10 11">9Alg 56</strain>
    </source>
</reference>
<organism evidence="10 11">
    <name type="scientific">Algicella marina</name>
    <dbReference type="NCBI Taxonomy" id="2683284"/>
    <lineage>
        <taxon>Bacteria</taxon>
        <taxon>Pseudomonadati</taxon>
        <taxon>Pseudomonadota</taxon>
        <taxon>Alphaproteobacteria</taxon>
        <taxon>Rhodobacterales</taxon>
        <taxon>Paracoccaceae</taxon>
        <taxon>Algicella</taxon>
    </lineage>
</organism>
<dbReference type="PROSITE" id="PS51831">
    <property type="entry name" value="HD"/>
    <property type="match status" value="1"/>
</dbReference>
<dbReference type="CDD" id="cd04900">
    <property type="entry name" value="ACT_UUR-like_1"/>
    <property type="match status" value="1"/>
</dbReference>
<accession>A0A6P1T7X0</accession>
<comment type="similarity">
    <text evidence="7">Belongs to the GlnD family.</text>
</comment>
<dbReference type="AlphaFoldDB" id="A0A6P1T7X0"/>
<keyword evidence="3" id="KW-0677">Repeat</keyword>
<protein>
    <recommendedName>
        <fullName evidence="7">Bifunctional uridylyltransferase/uridylyl-removing enzyme</fullName>
        <shortName evidence="7">UTase/UR</shortName>
    </recommendedName>
    <alternativeName>
        <fullName evidence="7">Bifunctional [protein-PII] modification enzyme</fullName>
    </alternativeName>
    <alternativeName>
        <fullName evidence="7">Bifunctional nitrogen sensor protein</fullName>
    </alternativeName>
    <domain>
        <recommendedName>
            <fullName evidence="7">[Protein-PII] uridylyltransferase</fullName>
            <shortName evidence="7">PII uridylyltransferase</shortName>
            <shortName evidence="7">UTase</shortName>
            <ecNumber evidence="7">2.7.7.59</ecNumber>
        </recommendedName>
    </domain>
    <domain>
        <recommendedName>
            <fullName evidence="7">[Protein-PII]-UMP uridylyl-removing enzyme</fullName>
            <shortName evidence="7">UR</shortName>
            <ecNumber evidence="7">3.1.4.-</ecNumber>
        </recommendedName>
    </domain>
</protein>
<dbReference type="EMBL" id="CP046620">
    <property type="protein sequence ID" value="QHQ37409.1"/>
    <property type="molecule type" value="Genomic_DNA"/>
</dbReference>
<gene>
    <name evidence="7" type="primary">glnD</name>
    <name evidence="10" type="ORF">GO499_12465</name>
</gene>
<dbReference type="Pfam" id="PF24931">
    <property type="entry name" value="ACT_ACR9_3rd"/>
    <property type="match status" value="1"/>
</dbReference>
<dbReference type="SUPFAM" id="SSF81593">
    <property type="entry name" value="Nucleotidyltransferase substrate binding subunit/domain"/>
    <property type="match status" value="1"/>
</dbReference>
<dbReference type="KEGG" id="amaq:GO499_12465"/>
<dbReference type="GO" id="GO:0006808">
    <property type="term" value="P:regulation of nitrogen utilization"/>
    <property type="evidence" value="ECO:0007669"/>
    <property type="project" value="UniProtKB-UniRule"/>
</dbReference>
<dbReference type="PANTHER" id="PTHR47320:SF1">
    <property type="entry name" value="BIFUNCTIONAL URIDYLYLTRANSFERASE_URIDYLYL-REMOVING ENZYME"/>
    <property type="match status" value="1"/>
</dbReference>
<dbReference type="Gene3D" id="3.30.460.10">
    <property type="entry name" value="Beta Polymerase, domain 2"/>
    <property type="match status" value="1"/>
</dbReference>
<dbReference type="EC" id="2.7.7.59" evidence="7"/>
<comment type="catalytic activity">
    <reaction evidence="7">
        <text>[protein-PII]-L-tyrosine + UTP = [protein-PII]-uridylyl-L-tyrosine + diphosphate</text>
        <dbReference type="Rhea" id="RHEA:13673"/>
        <dbReference type="Rhea" id="RHEA-COMP:12147"/>
        <dbReference type="Rhea" id="RHEA-COMP:12148"/>
        <dbReference type="ChEBI" id="CHEBI:33019"/>
        <dbReference type="ChEBI" id="CHEBI:46398"/>
        <dbReference type="ChEBI" id="CHEBI:46858"/>
        <dbReference type="ChEBI" id="CHEBI:90602"/>
        <dbReference type="EC" id="2.7.7.59"/>
    </reaction>
</comment>
<dbReference type="Proteomes" id="UP000464495">
    <property type="component" value="Chromosome"/>
</dbReference>
<dbReference type="PIRSF" id="PIRSF006288">
    <property type="entry name" value="PII_uridyltransf"/>
    <property type="match status" value="1"/>
</dbReference>
<dbReference type="InterPro" id="IPR043519">
    <property type="entry name" value="NT_sf"/>
</dbReference>
<dbReference type="CDD" id="cd05401">
    <property type="entry name" value="NT_GlnE_GlnD_like"/>
    <property type="match status" value="1"/>
</dbReference>
<keyword evidence="6 7" id="KW-0511">Multifunctional enzyme</keyword>
<keyword evidence="1 7" id="KW-0808">Transferase</keyword>
<dbReference type="Pfam" id="PF01966">
    <property type="entry name" value="HD"/>
    <property type="match status" value="1"/>
</dbReference>
<evidence type="ECO:0000256" key="1">
    <source>
        <dbReference type="ARBA" id="ARBA00022679"/>
    </source>
</evidence>
<feature type="domain" description="ACT" evidence="8">
    <location>
        <begin position="847"/>
        <end position="925"/>
    </location>
</feature>
<evidence type="ECO:0000256" key="2">
    <source>
        <dbReference type="ARBA" id="ARBA00022695"/>
    </source>
</evidence>
<keyword evidence="2 7" id="KW-0548">Nucleotidyltransferase</keyword>
<dbReference type="PROSITE" id="PS51671">
    <property type="entry name" value="ACT"/>
    <property type="match status" value="2"/>
</dbReference>
<comment type="domain">
    <text evidence="7">Has four distinct domains: an N-terminal nucleotidyltransferase (NT) domain responsible for UTase activity, a central HD domain that encodes UR activity, and two C-terminal ACT domains that seem to have a role in glutamine sensing.</text>
</comment>
<evidence type="ECO:0000259" key="9">
    <source>
        <dbReference type="PROSITE" id="PS51831"/>
    </source>
</evidence>
<dbReference type="InterPro" id="IPR002912">
    <property type="entry name" value="ACT_dom"/>
</dbReference>